<evidence type="ECO:0000259" key="2">
    <source>
        <dbReference type="Pfam" id="PF01494"/>
    </source>
</evidence>
<protein>
    <submittedName>
        <fullName evidence="3">Oxidoreductase</fullName>
    </submittedName>
</protein>
<dbReference type="Proteomes" id="UP000229498">
    <property type="component" value="Unassembled WGS sequence"/>
</dbReference>
<comment type="caution">
    <text evidence="3">The sequence shown here is derived from an EMBL/GenBank/DDBJ whole genome shotgun (WGS) entry which is preliminary data.</text>
</comment>
<feature type="domain" description="FAD-binding" evidence="2">
    <location>
        <begin position="3"/>
        <end position="318"/>
    </location>
</feature>
<dbReference type="GO" id="GO:0071949">
    <property type="term" value="F:FAD binding"/>
    <property type="evidence" value="ECO:0007669"/>
    <property type="project" value="InterPro"/>
</dbReference>
<dbReference type="SUPFAM" id="SSF51395">
    <property type="entry name" value="FMN-linked oxidoreductases"/>
    <property type="match status" value="1"/>
</dbReference>
<dbReference type="GO" id="GO:0003959">
    <property type="term" value="F:NADPH dehydrogenase activity"/>
    <property type="evidence" value="ECO:0007669"/>
    <property type="project" value="InterPro"/>
</dbReference>
<dbReference type="PANTHER" id="PTHR43303">
    <property type="entry name" value="NADPH DEHYDROGENASE C23G7.10C-RELATED"/>
    <property type="match status" value="1"/>
</dbReference>
<proteinExistence type="predicted"/>
<dbReference type="Gene3D" id="3.50.50.60">
    <property type="entry name" value="FAD/NAD(P)-binding domain"/>
    <property type="match status" value="1"/>
</dbReference>
<dbReference type="SUPFAM" id="SSF51905">
    <property type="entry name" value="FAD/NAD(P)-binding domain"/>
    <property type="match status" value="1"/>
</dbReference>
<dbReference type="Pfam" id="PF00724">
    <property type="entry name" value="Oxidored_FMN"/>
    <property type="match status" value="1"/>
</dbReference>
<organism evidence="3 4">
    <name type="scientific">Minwuia thermotolerans</name>
    <dbReference type="NCBI Taxonomy" id="2056226"/>
    <lineage>
        <taxon>Bacteria</taxon>
        <taxon>Pseudomonadati</taxon>
        <taxon>Pseudomonadota</taxon>
        <taxon>Alphaproteobacteria</taxon>
        <taxon>Minwuiales</taxon>
        <taxon>Minwuiaceae</taxon>
        <taxon>Minwuia</taxon>
    </lineage>
</organism>
<keyword evidence="4" id="KW-1185">Reference proteome</keyword>
<evidence type="ECO:0000313" key="4">
    <source>
        <dbReference type="Proteomes" id="UP000229498"/>
    </source>
</evidence>
<gene>
    <name evidence="3" type="ORF">CVT23_20000</name>
</gene>
<dbReference type="InterPro" id="IPR002938">
    <property type="entry name" value="FAD-bd"/>
</dbReference>
<dbReference type="PRINTS" id="PR00420">
    <property type="entry name" value="RNGMNOXGNASE"/>
</dbReference>
<evidence type="ECO:0000313" key="3">
    <source>
        <dbReference type="EMBL" id="PJK27770.1"/>
    </source>
</evidence>
<dbReference type="EMBL" id="PHIG01000054">
    <property type="protein sequence ID" value="PJK27770.1"/>
    <property type="molecule type" value="Genomic_DNA"/>
</dbReference>
<dbReference type="Gene3D" id="3.30.9.20">
    <property type="match status" value="1"/>
</dbReference>
<name>A0A2M9FWC6_9PROT</name>
<sequence length="778" mass="86664">MKINVIGGGPAGLYLAILLRKARGDLDVTVHERNRPDDTFGFGVVFSDETLGHFRDADPVSYEQIIERFAYWEEIDTHYRGEVIRSTGHGFCGISRLELLTILRQRAEELGVRTIFEADVTDVEALRDCDLLVGADGVNSTVRSAYAGRFRPTVDLKRNRFAWMGSTAPLKAFTFHFKENRHGHWMIHAYRFRGEAATWVVETTPETFEAAGLREDDEEGSVRYLEALFREELQGHPLLTNRSVWRRFPAVSCESWVHENVVILGDAAHTAHFSIGSGTKLAMEDAIALAGSVLGHGDDVKAALAHYDATRREEVEKTQHAANVSLQWFENVKRNFRLPPLQFNFSMLSRSKQITYDNLMMRDPAMVEAAGRWFVDDCRAKGLPVPENETPPPMFTPFRLRGMTLANRVVVSPMCQYSASDGVPDDWHLVHLGSRAIGGAGLIFTEMTDISADARISPGCTGLWNDEQEAAWKRVVDFVHARSAAKIAMQLGHAGRKGSTQLGWEAMDRPLREGNWPIVSASPIPYFPDSQVPKEMTAGDMDRVVEDFAAAARRADRAGFDMLEIHMAHGYLLASFISPLTNRRTDEHGGSIENRMRFPLQVFCAAREAWSADKPMSVRLSATDWMPEGLTEADFLAAAAMLKDAGVDLVDVSAGQTVPDQKPVYGRMFQTPFADAVRQDLGIPTMAVGNITTADQVNTIVLSGRADLVALARPHLADPYFTLHAAARYGHGRQHWPDPYLAGRDQLYAVARRDGEELAELRRQARAARPEMTRLSAD</sequence>
<dbReference type="OrthoDB" id="9804454at2"/>
<dbReference type="Pfam" id="PF01494">
    <property type="entry name" value="FAD_binding_3"/>
    <property type="match status" value="1"/>
</dbReference>
<dbReference type="NCBIfam" id="NF006101">
    <property type="entry name" value="PRK08255.1"/>
    <property type="match status" value="1"/>
</dbReference>
<dbReference type="PANTHER" id="PTHR43303:SF3">
    <property type="entry name" value="BLR3436 PROTEIN"/>
    <property type="match status" value="1"/>
</dbReference>
<dbReference type="Gene3D" id="3.20.20.70">
    <property type="entry name" value="Aldolase class I"/>
    <property type="match status" value="1"/>
</dbReference>
<dbReference type="GO" id="GO:0010181">
    <property type="term" value="F:FMN binding"/>
    <property type="evidence" value="ECO:0007669"/>
    <property type="project" value="InterPro"/>
</dbReference>
<dbReference type="InterPro" id="IPR044152">
    <property type="entry name" value="YqjM-like"/>
</dbReference>
<dbReference type="InterPro" id="IPR036188">
    <property type="entry name" value="FAD/NAD-bd_sf"/>
</dbReference>
<accession>A0A2M9FWC6</accession>
<dbReference type="InterPro" id="IPR013785">
    <property type="entry name" value="Aldolase_TIM"/>
</dbReference>
<dbReference type="AlphaFoldDB" id="A0A2M9FWC6"/>
<feature type="domain" description="NADH:flavin oxidoreductase/NADH oxidase N-terminal" evidence="1">
    <location>
        <begin position="394"/>
        <end position="725"/>
    </location>
</feature>
<dbReference type="InterPro" id="IPR001155">
    <property type="entry name" value="OxRdtase_FMN_N"/>
</dbReference>
<evidence type="ECO:0000259" key="1">
    <source>
        <dbReference type="Pfam" id="PF00724"/>
    </source>
</evidence>
<dbReference type="RefSeq" id="WP_109795595.1">
    <property type="nucleotide sequence ID" value="NZ_PHIG01000054.1"/>
</dbReference>
<reference evidence="3 4" key="1">
    <citation type="submission" date="2017-11" db="EMBL/GenBank/DDBJ databases">
        <title>Draft genome sequence of Rhizobiales bacterium SY3-13.</title>
        <authorList>
            <person name="Sun C."/>
        </authorList>
    </citation>
    <scope>NUCLEOTIDE SEQUENCE [LARGE SCALE GENOMIC DNA]</scope>
    <source>
        <strain evidence="3 4">SY3-13</strain>
    </source>
</reference>
<dbReference type="CDD" id="cd02932">
    <property type="entry name" value="OYE_YqiM_FMN"/>
    <property type="match status" value="1"/>
</dbReference>
<dbReference type="GO" id="GO:0050661">
    <property type="term" value="F:NADP binding"/>
    <property type="evidence" value="ECO:0007669"/>
    <property type="project" value="InterPro"/>
</dbReference>